<dbReference type="InterPro" id="IPR028322">
    <property type="entry name" value="PNRC-like_rgn"/>
</dbReference>
<feature type="compositionally biased region" description="Pro residues" evidence="1">
    <location>
        <begin position="214"/>
        <end position="225"/>
    </location>
</feature>
<proteinExistence type="predicted"/>
<dbReference type="Proteomes" id="UP000693981">
    <property type="component" value="Unassembled WGS sequence"/>
</dbReference>
<reference evidence="2" key="1">
    <citation type="submission" date="2021-02" db="EMBL/GenBank/DDBJ databases">
        <authorList>
            <person name="Palmer J.M."/>
        </authorList>
    </citation>
    <scope>NUCLEOTIDE SEQUENCE</scope>
    <source>
        <strain evidence="2">SCRP23</strain>
    </source>
</reference>
<sequence length="283" mass="30281">MASRELVGRPLVPFFDSDDNVNDSLQFAEGDDEREEMDVDARVWDKSLGYFVYPEQQSTGNRESRTDSGSKLLLTPSMMLSTSAPEQTNSMSANGRSRTSTAAIDGSTRSNSAKRGSRQQKNRPNTPVRKQNGKEGGDDNAKTNSKKGRHKGANANSNGTQGNYANLHAQRQLSASGKWAWSAFQSSPEPDQLPMPPFLTKSLSAPAAASTSTPAPPLPPTPPPMQQVSVPTAPPLPPGQPPLPPGQPPLPPGQPPEMMTPPQSSVELSMTQDLRRMLNIGGG</sequence>
<feature type="region of interest" description="Disordered" evidence="1">
    <location>
        <begin position="184"/>
        <end position="283"/>
    </location>
</feature>
<name>A0A8T1WZK6_9STRA</name>
<dbReference type="EMBL" id="JAGDFL010000083">
    <property type="protein sequence ID" value="KAG7398344.1"/>
    <property type="molecule type" value="Genomic_DNA"/>
</dbReference>
<feature type="compositionally biased region" description="Basic and acidic residues" evidence="1">
    <location>
        <begin position="132"/>
        <end position="141"/>
    </location>
</feature>
<evidence type="ECO:0000313" key="3">
    <source>
        <dbReference type="Proteomes" id="UP000693981"/>
    </source>
</evidence>
<feature type="compositionally biased region" description="Polar residues" evidence="1">
    <location>
        <begin position="84"/>
        <end position="114"/>
    </location>
</feature>
<feature type="compositionally biased region" description="Low complexity" evidence="1">
    <location>
        <begin position="70"/>
        <end position="83"/>
    </location>
</feature>
<evidence type="ECO:0000313" key="2">
    <source>
        <dbReference type="EMBL" id="KAG7398344.1"/>
    </source>
</evidence>
<feature type="compositionally biased region" description="Polar residues" evidence="1">
    <location>
        <begin position="261"/>
        <end position="272"/>
    </location>
</feature>
<dbReference type="AlphaFoldDB" id="A0A8T1WZK6"/>
<organism evidence="2 3">
    <name type="scientific">Phytophthora boehmeriae</name>
    <dbReference type="NCBI Taxonomy" id="109152"/>
    <lineage>
        <taxon>Eukaryota</taxon>
        <taxon>Sar</taxon>
        <taxon>Stramenopiles</taxon>
        <taxon>Oomycota</taxon>
        <taxon>Peronosporomycetes</taxon>
        <taxon>Peronosporales</taxon>
        <taxon>Peronosporaceae</taxon>
        <taxon>Phytophthora</taxon>
    </lineage>
</organism>
<evidence type="ECO:0000256" key="1">
    <source>
        <dbReference type="SAM" id="MobiDB-lite"/>
    </source>
</evidence>
<gene>
    <name evidence="2" type="ORF">PHYBOEH_011252</name>
</gene>
<accession>A0A8T1WZK6</accession>
<keyword evidence="3" id="KW-1185">Reference proteome</keyword>
<feature type="compositionally biased region" description="Pro residues" evidence="1">
    <location>
        <begin position="232"/>
        <end position="259"/>
    </location>
</feature>
<dbReference type="GO" id="GO:0016071">
    <property type="term" value="P:mRNA metabolic process"/>
    <property type="evidence" value="ECO:0007669"/>
    <property type="project" value="UniProtKB-ARBA"/>
</dbReference>
<comment type="caution">
    <text evidence="2">The sequence shown here is derived from an EMBL/GenBank/DDBJ whole genome shotgun (WGS) entry which is preliminary data.</text>
</comment>
<dbReference type="Pfam" id="PF15365">
    <property type="entry name" value="PNRC"/>
    <property type="match status" value="1"/>
</dbReference>
<feature type="region of interest" description="Disordered" evidence="1">
    <location>
        <begin position="52"/>
        <end position="163"/>
    </location>
</feature>
<protein>
    <submittedName>
        <fullName evidence="2">Uncharacterized protein</fullName>
    </submittedName>
</protein>
<feature type="compositionally biased region" description="Low complexity" evidence="1">
    <location>
        <begin position="202"/>
        <end position="213"/>
    </location>
</feature>
<dbReference type="OrthoDB" id="125971at2759"/>
<feature type="compositionally biased region" description="Polar residues" evidence="1">
    <location>
        <begin position="154"/>
        <end position="163"/>
    </location>
</feature>